<feature type="region of interest" description="Disordered" evidence="1">
    <location>
        <begin position="181"/>
        <end position="219"/>
    </location>
</feature>
<dbReference type="WBParaSite" id="jg11906">
    <property type="protein sequence ID" value="jg11906"/>
    <property type="gene ID" value="jg11906"/>
</dbReference>
<sequence>MSPVSSQLVVDSGGDSSKHICGLLEADNWDGEPRLWWCPRLLLHAFEGQFTLVSPESHGEFSVFVSDSCGFISLYQWLVSLKEVAKTESWRKALRLRIAYKIFLKHYQGLKQTWGPGEVSKKLGSVLYEVVANSGQKHARHANQLRPCLSLADPLFECPEAPRVQKEEASISPRNIEDVAQAGRSFHNNEASPPTPYLRRSTRARQAPFRIVHNSKGKD</sequence>
<proteinExistence type="predicted"/>
<evidence type="ECO:0000313" key="3">
    <source>
        <dbReference type="WBParaSite" id="jg11906"/>
    </source>
</evidence>
<protein>
    <submittedName>
        <fullName evidence="3">Uncharacterized protein</fullName>
    </submittedName>
</protein>
<keyword evidence="2" id="KW-1185">Reference proteome</keyword>
<dbReference type="Proteomes" id="UP000887574">
    <property type="component" value="Unplaced"/>
</dbReference>
<evidence type="ECO:0000313" key="2">
    <source>
        <dbReference type="Proteomes" id="UP000887574"/>
    </source>
</evidence>
<reference evidence="3" key="1">
    <citation type="submission" date="2022-11" db="UniProtKB">
        <authorList>
            <consortium name="WormBaseParasite"/>
        </authorList>
    </citation>
    <scope>IDENTIFICATION</scope>
</reference>
<dbReference type="AlphaFoldDB" id="A0A915CRM2"/>
<name>A0A915CRM2_9BILA</name>
<accession>A0A915CRM2</accession>
<organism evidence="2 3">
    <name type="scientific">Ditylenchus dipsaci</name>
    <dbReference type="NCBI Taxonomy" id="166011"/>
    <lineage>
        <taxon>Eukaryota</taxon>
        <taxon>Metazoa</taxon>
        <taxon>Ecdysozoa</taxon>
        <taxon>Nematoda</taxon>
        <taxon>Chromadorea</taxon>
        <taxon>Rhabditida</taxon>
        <taxon>Tylenchina</taxon>
        <taxon>Tylenchomorpha</taxon>
        <taxon>Sphaerularioidea</taxon>
        <taxon>Anguinidae</taxon>
        <taxon>Anguininae</taxon>
        <taxon>Ditylenchus</taxon>
    </lineage>
</organism>
<evidence type="ECO:0000256" key="1">
    <source>
        <dbReference type="SAM" id="MobiDB-lite"/>
    </source>
</evidence>